<feature type="region of interest" description="Disordered" evidence="6">
    <location>
        <begin position="1"/>
        <end position="21"/>
    </location>
</feature>
<evidence type="ECO:0000256" key="3">
    <source>
        <dbReference type="ARBA" id="ARBA00023125"/>
    </source>
</evidence>
<dbReference type="GO" id="GO:0003700">
    <property type="term" value="F:DNA-binding transcription factor activity"/>
    <property type="evidence" value="ECO:0007669"/>
    <property type="project" value="InterPro"/>
</dbReference>
<proteinExistence type="predicted"/>
<feature type="compositionally biased region" description="Basic and acidic residues" evidence="6">
    <location>
        <begin position="65"/>
        <end position="75"/>
    </location>
</feature>
<dbReference type="CDD" id="cd14702">
    <property type="entry name" value="bZIP_plant_GBF1"/>
    <property type="match status" value="1"/>
</dbReference>
<dbReference type="InterPro" id="IPR046347">
    <property type="entry name" value="bZIP_sf"/>
</dbReference>
<dbReference type="AlphaFoldDB" id="A0A6V7NLQ2"/>
<dbReference type="PANTHER" id="PTHR45764:SF21">
    <property type="entry name" value="OS03G0770000 PROTEIN"/>
    <property type="match status" value="1"/>
</dbReference>
<reference evidence="8" key="1">
    <citation type="submission" date="2020-07" db="EMBL/GenBank/DDBJ databases">
        <authorList>
            <person name="Lin J."/>
        </authorList>
    </citation>
    <scope>NUCLEOTIDE SEQUENCE</scope>
</reference>
<feature type="compositionally biased region" description="Polar residues" evidence="6">
    <location>
        <begin position="1"/>
        <end position="20"/>
    </location>
</feature>
<feature type="compositionally biased region" description="Basic and acidic residues" evidence="6">
    <location>
        <begin position="82"/>
        <end position="94"/>
    </location>
</feature>
<dbReference type="PROSITE" id="PS00036">
    <property type="entry name" value="BZIP_BASIC"/>
    <property type="match status" value="1"/>
</dbReference>
<organism evidence="8">
    <name type="scientific">Ananas comosus var. bracteatus</name>
    <name type="common">red pineapple</name>
    <dbReference type="NCBI Taxonomy" id="296719"/>
    <lineage>
        <taxon>Eukaryota</taxon>
        <taxon>Viridiplantae</taxon>
        <taxon>Streptophyta</taxon>
        <taxon>Embryophyta</taxon>
        <taxon>Tracheophyta</taxon>
        <taxon>Spermatophyta</taxon>
        <taxon>Magnoliopsida</taxon>
        <taxon>Liliopsida</taxon>
        <taxon>Poales</taxon>
        <taxon>Bromeliaceae</taxon>
        <taxon>Bromelioideae</taxon>
        <taxon>Ananas</taxon>
    </lineage>
</organism>
<feature type="region of interest" description="Disordered" evidence="6">
    <location>
        <begin position="58"/>
        <end position="108"/>
    </location>
</feature>
<feature type="domain" description="BZIP" evidence="7">
    <location>
        <begin position="91"/>
        <end position="137"/>
    </location>
</feature>
<evidence type="ECO:0000256" key="2">
    <source>
        <dbReference type="ARBA" id="ARBA00023015"/>
    </source>
</evidence>
<evidence type="ECO:0000256" key="4">
    <source>
        <dbReference type="ARBA" id="ARBA00023163"/>
    </source>
</evidence>
<keyword evidence="3" id="KW-0238">DNA-binding</keyword>
<dbReference type="GO" id="GO:0000976">
    <property type="term" value="F:transcription cis-regulatory region binding"/>
    <property type="evidence" value="ECO:0007669"/>
    <property type="project" value="TreeGrafter"/>
</dbReference>
<evidence type="ECO:0000256" key="5">
    <source>
        <dbReference type="ARBA" id="ARBA00023242"/>
    </source>
</evidence>
<sequence>MRDPTSTVRTPSNLSDQFLQPKTMGRVRRALLPVLLSPLPDFNNFNYNFDFDSGFGFTPWTGPDPDPHPNQDRAAEPGPSEPAEKERDPAEERRIRRMISNRESARRSRLRKQRHLEELRARLARLRDENRELAGRLGAAAHHALLFRRANDRLRAEAAALRRRLADARRLLLLRRLHRLAAASAAPSPSAHAYSAGLEHTLASLIA</sequence>
<keyword evidence="5" id="KW-0539">Nucleus</keyword>
<protein>
    <recommendedName>
        <fullName evidence="7">BZIP domain-containing protein</fullName>
    </recommendedName>
</protein>
<accession>A0A6V7NLQ2</accession>
<keyword evidence="2" id="KW-0805">Transcription regulation</keyword>
<dbReference type="PROSITE" id="PS50217">
    <property type="entry name" value="BZIP"/>
    <property type="match status" value="1"/>
</dbReference>
<dbReference type="GO" id="GO:0045893">
    <property type="term" value="P:positive regulation of DNA-templated transcription"/>
    <property type="evidence" value="ECO:0007669"/>
    <property type="project" value="TreeGrafter"/>
</dbReference>
<dbReference type="SUPFAM" id="SSF57959">
    <property type="entry name" value="Leucine zipper domain"/>
    <property type="match status" value="1"/>
</dbReference>
<dbReference type="EMBL" id="LR862139">
    <property type="protein sequence ID" value="CAD1819530.1"/>
    <property type="molecule type" value="Genomic_DNA"/>
</dbReference>
<dbReference type="PANTHER" id="PTHR45764">
    <property type="entry name" value="BZIP TRANSCRIPTION FACTOR 44"/>
    <property type="match status" value="1"/>
</dbReference>
<dbReference type="InterPro" id="IPR004827">
    <property type="entry name" value="bZIP"/>
</dbReference>
<dbReference type="InterPro" id="IPR045314">
    <property type="entry name" value="bZIP_plant_GBF1"/>
</dbReference>
<evidence type="ECO:0000256" key="6">
    <source>
        <dbReference type="SAM" id="MobiDB-lite"/>
    </source>
</evidence>
<dbReference type="SMART" id="SM00338">
    <property type="entry name" value="BRLZ"/>
    <property type="match status" value="1"/>
</dbReference>
<evidence type="ECO:0000256" key="1">
    <source>
        <dbReference type="ARBA" id="ARBA00004123"/>
    </source>
</evidence>
<dbReference type="Gene3D" id="1.20.5.170">
    <property type="match status" value="1"/>
</dbReference>
<dbReference type="GO" id="GO:0005634">
    <property type="term" value="C:nucleus"/>
    <property type="evidence" value="ECO:0007669"/>
    <property type="project" value="UniProtKB-SubCell"/>
</dbReference>
<dbReference type="GO" id="GO:0046982">
    <property type="term" value="F:protein heterodimerization activity"/>
    <property type="evidence" value="ECO:0007669"/>
    <property type="project" value="UniProtKB-ARBA"/>
</dbReference>
<keyword evidence="4" id="KW-0804">Transcription</keyword>
<evidence type="ECO:0000259" key="7">
    <source>
        <dbReference type="PROSITE" id="PS50217"/>
    </source>
</evidence>
<evidence type="ECO:0000313" key="8">
    <source>
        <dbReference type="EMBL" id="CAD1819530.1"/>
    </source>
</evidence>
<dbReference type="FunFam" id="1.20.5.170:FF:000020">
    <property type="entry name" value="BZIP transcription factor"/>
    <property type="match status" value="1"/>
</dbReference>
<name>A0A6V7NLQ2_ANACO</name>
<comment type="subcellular location">
    <subcellularLocation>
        <location evidence="1">Nucleus</location>
    </subcellularLocation>
</comment>
<gene>
    <name evidence="8" type="ORF">CB5_LOCUS2741</name>
</gene>
<dbReference type="Pfam" id="PF00170">
    <property type="entry name" value="bZIP_1"/>
    <property type="match status" value="1"/>
</dbReference>